<dbReference type="GO" id="GO:0043456">
    <property type="term" value="P:regulation of pentose-phosphate shunt"/>
    <property type="evidence" value="ECO:0007669"/>
    <property type="project" value="TreeGrafter"/>
</dbReference>
<protein>
    <submittedName>
        <fullName evidence="5">RHTO0S07e08900g1_1</fullName>
    </submittedName>
</protein>
<dbReference type="InterPro" id="IPR029033">
    <property type="entry name" value="His_PPase_superfam"/>
</dbReference>
<proteinExistence type="predicted"/>
<gene>
    <name evidence="5" type="ORF">RHTO0S_07e08900g</name>
</gene>
<dbReference type="SMART" id="SM00855">
    <property type="entry name" value="PGAM"/>
    <property type="match status" value="1"/>
</dbReference>
<evidence type="ECO:0000256" key="3">
    <source>
        <dbReference type="PIRSR" id="PIRSR613078-2"/>
    </source>
</evidence>
<feature type="active site" description="Tele-phosphohistidine intermediate" evidence="2">
    <location>
        <position position="12"/>
    </location>
</feature>
<feature type="binding site" evidence="3">
    <location>
        <begin position="11"/>
        <end position="18"/>
    </location>
    <ligand>
        <name>substrate</name>
    </ligand>
</feature>
<feature type="compositionally biased region" description="Low complexity" evidence="4">
    <location>
        <begin position="134"/>
        <end position="168"/>
    </location>
</feature>
<dbReference type="InterPro" id="IPR013078">
    <property type="entry name" value="His_Pase_superF_clade-1"/>
</dbReference>
<dbReference type="EMBL" id="LK052942">
    <property type="protein sequence ID" value="CDR43153.1"/>
    <property type="molecule type" value="Genomic_DNA"/>
</dbReference>
<dbReference type="GO" id="GO:0004331">
    <property type="term" value="F:fructose-2,6-bisphosphate 2-phosphatase activity"/>
    <property type="evidence" value="ECO:0007669"/>
    <property type="project" value="TreeGrafter"/>
</dbReference>
<dbReference type="Gene3D" id="3.40.50.1240">
    <property type="entry name" value="Phosphoglycerate mutase-like"/>
    <property type="match status" value="1"/>
</dbReference>
<sequence length="275" mass="30622">MARKTVVTIIRHGETDYNKAGIVQGHLDVPLNAEGLAQASVTGRWFAQQRVRFEEGWSSDLARARKTAELILEQQREKGVQLRLDERIRERHLGNLQGKRRGEPGTDRSTVEPIHTLRARLWSFWDSLFPPTGPSDSSAPSSLSSSVSSLAPPAPPSTSSRSLSSSTSSLLPQGRQILYVSHGAAIREFVSSLVEYADRGERDIELVLPKQEAEMIRKGSKRIDNCSRTVIEMEWVEDEEGSGHWHGRLVLYADDTHFIDSSRAPSPTENADVVE</sequence>
<organism evidence="5">
    <name type="scientific">Rhodotorula toruloides</name>
    <name type="common">Yeast</name>
    <name type="synonym">Rhodosporidium toruloides</name>
    <dbReference type="NCBI Taxonomy" id="5286"/>
    <lineage>
        <taxon>Eukaryota</taxon>
        <taxon>Fungi</taxon>
        <taxon>Dikarya</taxon>
        <taxon>Basidiomycota</taxon>
        <taxon>Pucciniomycotina</taxon>
        <taxon>Microbotryomycetes</taxon>
        <taxon>Sporidiobolales</taxon>
        <taxon>Sporidiobolaceae</taxon>
        <taxon>Rhodotorula</taxon>
    </lineage>
</organism>
<dbReference type="CDD" id="cd07067">
    <property type="entry name" value="HP_PGM_like"/>
    <property type="match status" value="1"/>
</dbReference>
<evidence type="ECO:0000313" key="5">
    <source>
        <dbReference type="EMBL" id="CDR43153.1"/>
    </source>
</evidence>
<dbReference type="AlphaFoldDB" id="A0A061B8C4"/>
<accession>A0A061B8C4</accession>
<evidence type="ECO:0000256" key="2">
    <source>
        <dbReference type="PIRSR" id="PIRSR613078-1"/>
    </source>
</evidence>
<dbReference type="SUPFAM" id="SSF53254">
    <property type="entry name" value="Phosphoglycerate mutase-like"/>
    <property type="match status" value="1"/>
</dbReference>
<dbReference type="GO" id="GO:0005829">
    <property type="term" value="C:cytosol"/>
    <property type="evidence" value="ECO:0007669"/>
    <property type="project" value="TreeGrafter"/>
</dbReference>
<dbReference type="InterPro" id="IPR001345">
    <property type="entry name" value="PG/BPGM_mutase_AS"/>
</dbReference>
<feature type="active site" description="Proton donor/acceptor" evidence="2">
    <location>
        <position position="90"/>
    </location>
</feature>
<dbReference type="GO" id="GO:0045820">
    <property type="term" value="P:negative regulation of glycolytic process"/>
    <property type="evidence" value="ECO:0007669"/>
    <property type="project" value="TreeGrafter"/>
</dbReference>
<dbReference type="PANTHER" id="PTHR46517">
    <property type="entry name" value="FRUCTOSE-2,6-BISPHOSPHATASE TIGAR"/>
    <property type="match status" value="1"/>
</dbReference>
<dbReference type="InterPro" id="IPR051695">
    <property type="entry name" value="Phosphoglycerate_Mutase"/>
</dbReference>
<feature type="region of interest" description="Disordered" evidence="4">
    <location>
        <begin position="93"/>
        <end position="112"/>
    </location>
</feature>
<reference evidence="5" key="1">
    <citation type="journal article" date="2014" name="Genome Announc.">
        <title>Draft genome sequence of Rhodosporidium toruloides CECT1137, an oleaginous yeast of biotechnological interest.</title>
        <authorList>
            <person name="Morin N."/>
            <person name="Calcas X."/>
            <person name="Devillers H."/>
            <person name="Durrens P."/>
            <person name="Sherman D.J."/>
            <person name="Nicaud J.-M."/>
            <person name="Neuveglise C."/>
        </authorList>
    </citation>
    <scope>NUCLEOTIDE SEQUENCE</scope>
    <source>
        <strain evidence="5">CECT1137</strain>
    </source>
</reference>
<dbReference type="Pfam" id="PF00300">
    <property type="entry name" value="His_Phos_1"/>
    <property type="match status" value="1"/>
</dbReference>
<evidence type="ECO:0000256" key="1">
    <source>
        <dbReference type="ARBA" id="ARBA00022801"/>
    </source>
</evidence>
<keyword evidence="1" id="KW-0378">Hydrolase</keyword>
<name>A0A061B8C4_RHOTO</name>
<evidence type="ECO:0000256" key="4">
    <source>
        <dbReference type="SAM" id="MobiDB-lite"/>
    </source>
</evidence>
<feature type="compositionally biased region" description="Basic and acidic residues" evidence="4">
    <location>
        <begin position="100"/>
        <end position="110"/>
    </location>
</feature>
<dbReference type="PANTHER" id="PTHR46517:SF1">
    <property type="entry name" value="FRUCTOSE-2,6-BISPHOSPHATASE TIGAR"/>
    <property type="match status" value="1"/>
</dbReference>
<feature type="region of interest" description="Disordered" evidence="4">
    <location>
        <begin position="133"/>
        <end position="168"/>
    </location>
</feature>
<dbReference type="OrthoDB" id="354304at2759"/>
<feature type="binding site" evidence="3">
    <location>
        <position position="63"/>
    </location>
    <ligand>
        <name>substrate</name>
    </ligand>
</feature>
<dbReference type="PROSITE" id="PS00175">
    <property type="entry name" value="PG_MUTASE"/>
    <property type="match status" value="1"/>
</dbReference>